<dbReference type="Proteomes" id="UP000664904">
    <property type="component" value="Chromosome"/>
</dbReference>
<evidence type="ECO:0000313" key="1">
    <source>
        <dbReference type="EMBL" id="QTH71663.1"/>
    </source>
</evidence>
<sequence length="158" mass="18229">MDILSIVGSVASLWGAWYAWNQAKKSELAASLSEKIKSQLVHHRDIENISKLEPLSKTSITKMRKYAVQSIKELSGLSPQVDADYVQEYINEVYALSDFFPDNKSENLYRKVNSLIQNFVNTNQDQERKRLGNEIHNELVAFSLVFNKIRKTYQNKTE</sequence>
<gene>
    <name evidence="1" type="ORF">J5O05_01430</name>
</gene>
<organism evidence="1 2">
    <name type="scientific">Pseudoalteromonas xiamenensis</name>
    <dbReference type="NCBI Taxonomy" id="882626"/>
    <lineage>
        <taxon>Bacteria</taxon>
        <taxon>Pseudomonadati</taxon>
        <taxon>Pseudomonadota</taxon>
        <taxon>Gammaproteobacteria</taxon>
        <taxon>Alteromonadales</taxon>
        <taxon>Pseudoalteromonadaceae</taxon>
        <taxon>Pseudoalteromonas</taxon>
    </lineage>
</organism>
<protein>
    <submittedName>
        <fullName evidence="1">Uncharacterized protein</fullName>
    </submittedName>
</protein>
<proteinExistence type="predicted"/>
<keyword evidence="2" id="KW-1185">Reference proteome</keyword>
<dbReference type="RefSeq" id="WP_208843289.1">
    <property type="nucleotide sequence ID" value="NZ_CP072133.1"/>
</dbReference>
<dbReference type="AlphaFoldDB" id="A0A975HL32"/>
<evidence type="ECO:0000313" key="2">
    <source>
        <dbReference type="Proteomes" id="UP000664904"/>
    </source>
</evidence>
<dbReference type="KEGG" id="pxi:J5O05_01430"/>
<dbReference type="EMBL" id="CP072133">
    <property type="protein sequence ID" value="QTH71663.1"/>
    <property type="molecule type" value="Genomic_DNA"/>
</dbReference>
<reference evidence="1" key="1">
    <citation type="submission" date="2021-03" db="EMBL/GenBank/DDBJ databases">
        <title>Complete Genome of Pseudoalteromonas xiamenensis STKMTI.2, a new potential marine bacterium producing anti-Vibrio compounds.</title>
        <authorList>
            <person name="Handayani D.P."/>
            <person name="Isnansetyo A."/>
            <person name="Istiqomah I."/>
            <person name="Jumina J."/>
        </authorList>
    </citation>
    <scope>NUCLEOTIDE SEQUENCE</scope>
    <source>
        <strain evidence="1">STKMTI.2</strain>
    </source>
</reference>
<name>A0A975HL32_9GAMM</name>
<accession>A0A975HL32</accession>